<dbReference type="SUPFAM" id="SSF53098">
    <property type="entry name" value="Ribonuclease H-like"/>
    <property type="match status" value="1"/>
</dbReference>
<dbReference type="Gene3D" id="6.10.140.1510">
    <property type="match status" value="1"/>
</dbReference>
<dbReference type="FunFam" id="3.30.420.10:FF:000045">
    <property type="entry name" value="3'-5' exonuclease DinG"/>
    <property type="match status" value="1"/>
</dbReference>
<accession>A0A401IRI8</accession>
<dbReference type="EC" id="2.7.7.7" evidence="3 15"/>
<evidence type="ECO:0000313" key="19">
    <source>
        <dbReference type="Proteomes" id="UP000286848"/>
    </source>
</evidence>
<evidence type="ECO:0000256" key="2">
    <source>
        <dbReference type="ARBA" id="ARBA00004496"/>
    </source>
</evidence>
<dbReference type="NCBIfam" id="NF001688">
    <property type="entry name" value="PRK00448.1"/>
    <property type="match status" value="1"/>
</dbReference>
<dbReference type="Gene3D" id="2.40.50.140">
    <property type="entry name" value="Nucleic acid-binding proteins"/>
    <property type="match status" value="1"/>
</dbReference>
<evidence type="ECO:0000313" key="18">
    <source>
        <dbReference type="EMBL" id="GBG94150.1"/>
    </source>
</evidence>
<evidence type="ECO:0000256" key="1">
    <source>
        <dbReference type="ARBA" id="ARBA00003452"/>
    </source>
</evidence>
<feature type="domain" description="Exonuclease" evidence="16">
    <location>
        <begin position="427"/>
        <end position="593"/>
    </location>
</feature>
<dbReference type="EMBL" id="BFFP01000006">
    <property type="protein sequence ID" value="GBG94150.1"/>
    <property type="molecule type" value="Genomic_DNA"/>
</dbReference>
<comment type="catalytic activity">
    <reaction evidence="13 15">
        <text>DNA(n) + a 2'-deoxyribonucleoside 5'-triphosphate = DNA(n+1) + diphosphate</text>
        <dbReference type="Rhea" id="RHEA:22508"/>
        <dbReference type="Rhea" id="RHEA-COMP:17339"/>
        <dbReference type="Rhea" id="RHEA-COMP:17340"/>
        <dbReference type="ChEBI" id="CHEBI:33019"/>
        <dbReference type="ChEBI" id="CHEBI:61560"/>
        <dbReference type="ChEBI" id="CHEBI:173112"/>
        <dbReference type="EC" id="2.7.7.7"/>
    </reaction>
</comment>
<dbReference type="InterPro" id="IPR016195">
    <property type="entry name" value="Pol/histidinol_Pase-like"/>
</dbReference>
<evidence type="ECO:0000256" key="15">
    <source>
        <dbReference type="HAMAP-Rule" id="MF_00356"/>
    </source>
</evidence>
<dbReference type="NCBIfam" id="TIGR01405">
    <property type="entry name" value="polC_Gram_pos"/>
    <property type="match status" value="1"/>
</dbReference>
<comment type="similarity">
    <text evidence="15">Belongs to the DNA polymerase type-C family. PolC subfamily.</text>
</comment>
<dbReference type="InterPro" id="IPR011708">
    <property type="entry name" value="DNA_pol3_alpha_NTPase_dom"/>
</dbReference>
<gene>
    <name evidence="15 18" type="primary">polC</name>
    <name evidence="18" type="ORF">LFYK43_06090</name>
</gene>
<evidence type="ECO:0000256" key="14">
    <source>
        <dbReference type="ARBA" id="ARBA00070925"/>
    </source>
</evidence>
<keyword evidence="9 15" id="KW-0378">Hydrolase</keyword>
<dbReference type="SMART" id="SM00481">
    <property type="entry name" value="POLIIIAc"/>
    <property type="match status" value="1"/>
</dbReference>
<dbReference type="Gene3D" id="1.10.150.870">
    <property type="match status" value="1"/>
</dbReference>
<name>A0A401IRI8_9LACO</name>
<proteinExistence type="inferred from homology"/>
<evidence type="ECO:0000256" key="11">
    <source>
        <dbReference type="ARBA" id="ARBA00022932"/>
    </source>
</evidence>
<comment type="function">
    <text evidence="1 15">Required for replicative DNA synthesis. This DNA polymerase also exhibits 3' to 5' exonuclease activity.</text>
</comment>
<keyword evidence="11 15" id="KW-0239">DNA-directed DNA polymerase</keyword>
<dbReference type="CDD" id="cd06127">
    <property type="entry name" value="DEDDh"/>
    <property type="match status" value="1"/>
</dbReference>
<evidence type="ECO:0000256" key="5">
    <source>
        <dbReference type="ARBA" id="ARBA00022679"/>
    </source>
</evidence>
<evidence type="ECO:0000256" key="6">
    <source>
        <dbReference type="ARBA" id="ARBA00022695"/>
    </source>
</evidence>
<dbReference type="PANTHER" id="PTHR32294:SF5">
    <property type="entry name" value="DNA POLYMERASE III POLC-TYPE"/>
    <property type="match status" value="1"/>
</dbReference>
<dbReference type="Pfam" id="PF14579">
    <property type="entry name" value="HHH_6"/>
    <property type="match status" value="1"/>
</dbReference>
<evidence type="ECO:0000256" key="7">
    <source>
        <dbReference type="ARBA" id="ARBA00022705"/>
    </source>
</evidence>
<dbReference type="InterPro" id="IPR013520">
    <property type="entry name" value="Ribonucl_H"/>
</dbReference>
<evidence type="ECO:0000259" key="16">
    <source>
        <dbReference type="SMART" id="SM00479"/>
    </source>
</evidence>
<dbReference type="InterPro" id="IPR028112">
    <property type="entry name" value="DNA_PolC-type_N_I"/>
</dbReference>
<dbReference type="GO" id="GO:0005737">
    <property type="term" value="C:cytoplasm"/>
    <property type="evidence" value="ECO:0007669"/>
    <property type="project" value="UniProtKB-SubCell"/>
</dbReference>
<evidence type="ECO:0000256" key="10">
    <source>
        <dbReference type="ARBA" id="ARBA00022839"/>
    </source>
</evidence>
<dbReference type="InterPro" id="IPR012340">
    <property type="entry name" value="NA-bd_OB-fold"/>
</dbReference>
<evidence type="ECO:0000256" key="12">
    <source>
        <dbReference type="ARBA" id="ARBA00025611"/>
    </source>
</evidence>
<dbReference type="GO" id="GO:0006261">
    <property type="term" value="P:DNA-templated DNA replication"/>
    <property type="evidence" value="ECO:0007669"/>
    <property type="project" value="UniProtKB-UniRule"/>
</dbReference>
<dbReference type="PANTHER" id="PTHR32294">
    <property type="entry name" value="DNA POLYMERASE III SUBUNIT ALPHA"/>
    <property type="match status" value="1"/>
</dbReference>
<dbReference type="InterPro" id="IPR024754">
    <property type="entry name" value="DNA_PolC-like_N_II"/>
</dbReference>
<dbReference type="Pfam" id="PF00929">
    <property type="entry name" value="RNase_T"/>
    <property type="match status" value="1"/>
</dbReference>
<comment type="subcellular location">
    <subcellularLocation>
        <location evidence="2 15">Cytoplasm</location>
    </subcellularLocation>
</comment>
<dbReference type="Gene3D" id="3.30.420.10">
    <property type="entry name" value="Ribonuclease H-like superfamily/Ribonuclease H"/>
    <property type="match status" value="1"/>
</dbReference>
<keyword evidence="10 15" id="KW-0269">Exonuclease</keyword>
<dbReference type="Gene3D" id="3.30.1900.20">
    <property type="match status" value="2"/>
</dbReference>
<comment type="caution">
    <text evidence="18">The sequence shown here is derived from an EMBL/GenBank/DDBJ whole genome shotgun (WGS) entry which is preliminary data.</text>
</comment>
<dbReference type="HAMAP" id="MF_00356">
    <property type="entry name" value="DNApol_PolC"/>
    <property type="match status" value="1"/>
</dbReference>
<dbReference type="Pfam" id="PF02811">
    <property type="entry name" value="PHP"/>
    <property type="match status" value="1"/>
</dbReference>
<dbReference type="InterPro" id="IPR004805">
    <property type="entry name" value="DnaE2/DnaE/PolC"/>
</dbReference>
<dbReference type="InterPro" id="IPR044923">
    <property type="entry name" value="PolC_middle_finger_sf"/>
</dbReference>
<dbReference type="Pfam" id="PF17657">
    <property type="entry name" value="DNA_pol3_finger"/>
    <property type="match status" value="1"/>
</dbReference>
<keyword evidence="7 15" id="KW-0235">DNA replication</keyword>
<evidence type="ECO:0000256" key="4">
    <source>
        <dbReference type="ARBA" id="ARBA00022490"/>
    </source>
</evidence>
<dbReference type="CDD" id="cd04484">
    <property type="entry name" value="polC_OBF"/>
    <property type="match status" value="1"/>
</dbReference>
<keyword evidence="4 15" id="KW-0963">Cytoplasm</keyword>
<comment type="function">
    <text evidence="12">DNA polymerase III is a complex, multichain enzyme responsible for most of the replicative synthesis in bacteria. This DNA polymerase also exhibits 3' to 5' exonuclease activity. The alpha chain is the DNA polymerase.</text>
</comment>
<evidence type="ECO:0000256" key="3">
    <source>
        <dbReference type="ARBA" id="ARBA00012417"/>
    </source>
</evidence>
<keyword evidence="19" id="KW-1185">Reference proteome</keyword>
<evidence type="ECO:0000256" key="13">
    <source>
        <dbReference type="ARBA" id="ARBA00049244"/>
    </source>
</evidence>
<keyword evidence="8 15" id="KW-0540">Nuclease</keyword>
<dbReference type="GO" id="GO:0008408">
    <property type="term" value="F:3'-5' exonuclease activity"/>
    <property type="evidence" value="ECO:0007669"/>
    <property type="project" value="UniProtKB-UniRule"/>
</dbReference>
<dbReference type="SUPFAM" id="SSF89550">
    <property type="entry name" value="PHP domain-like"/>
    <property type="match status" value="1"/>
</dbReference>
<dbReference type="InterPro" id="IPR036397">
    <property type="entry name" value="RNaseH_sf"/>
</dbReference>
<dbReference type="Pfam" id="PF11490">
    <property type="entry name" value="DNA_pol3_a_NII"/>
    <property type="match status" value="1"/>
</dbReference>
<dbReference type="InterPro" id="IPR006054">
    <property type="entry name" value="DnaQ"/>
</dbReference>
<dbReference type="Proteomes" id="UP000286848">
    <property type="component" value="Unassembled WGS sequence"/>
</dbReference>
<feature type="domain" description="Polymerase/histidinol phosphatase N-terminal" evidence="17">
    <location>
        <begin position="342"/>
        <end position="409"/>
    </location>
</feature>
<protein>
    <recommendedName>
        <fullName evidence="14 15">DNA polymerase III PolC-type</fullName>
        <shortName evidence="15">PolIII</shortName>
        <ecNumber evidence="3 15">2.7.7.7</ecNumber>
    </recommendedName>
</protein>
<dbReference type="Pfam" id="PF14480">
    <property type="entry name" value="DNA_pol3_a_NI"/>
    <property type="match status" value="1"/>
</dbReference>
<dbReference type="GO" id="GO:0003677">
    <property type="term" value="F:DNA binding"/>
    <property type="evidence" value="ECO:0007669"/>
    <property type="project" value="UniProtKB-UniRule"/>
</dbReference>
<dbReference type="Gene3D" id="1.10.150.700">
    <property type="entry name" value="PolC, middle finger domain"/>
    <property type="match status" value="1"/>
</dbReference>
<dbReference type="InterPro" id="IPR004013">
    <property type="entry name" value="PHP_dom"/>
</dbReference>
<dbReference type="SMART" id="SM00479">
    <property type="entry name" value="EXOIII"/>
    <property type="match status" value="1"/>
</dbReference>
<dbReference type="CDD" id="cd07435">
    <property type="entry name" value="PHP_PolIIIA_POLC"/>
    <property type="match status" value="1"/>
</dbReference>
<reference evidence="18 19" key="1">
    <citation type="journal article" date="2019" name="Int. J. Syst. Evol. Microbiol.">
        <title>Lactobacillus salitolerans sp. nov., a novel lactic acid bacterium isolated from spent mushroom substrates.</title>
        <authorList>
            <person name="Tohno M."/>
            <person name="Tanizawa Y."/>
            <person name="Kojima Y."/>
            <person name="Sakamoto M."/>
            <person name="Nakamura Y."/>
            <person name="Ohkuma M."/>
            <person name="Kobayashi H."/>
        </authorList>
    </citation>
    <scope>NUCLEOTIDE SEQUENCE [LARGE SCALE GENOMIC DNA]</scope>
    <source>
        <strain evidence="18 19">YK43</strain>
    </source>
</reference>
<dbReference type="Gene3D" id="3.20.20.140">
    <property type="entry name" value="Metal-dependent hydrolases"/>
    <property type="match status" value="2"/>
</dbReference>
<keyword evidence="5 15" id="KW-0808">Transferase</keyword>
<dbReference type="NCBIfam" id="TIGR00573">
    <property type="entry name" value="dnaq"/>
    <property type="match status" value="1"/>
</dbReference>
<dbReference type="InterPro" id="IPR006308">
    <property type="entry name" value="Pol_III_a_PolC-type_gram_pos"/>
</dbReference>
<evidence type="ECO:0000259" key="17">
    <source>
        <dbReference type="SMART" id="SM00481"/>
    </source>
</evidence>
<dbReference type="GO" id="GO:0003887">
    <property type="term" value="F:DNA-directed DNA polymerase activity"/>
    <property type="evidence" value="ECO:0007669"/>
    <property type="project" value="UniProtKB-UniRule"/>
</dbReference>
<keyword evidence="6 15" id="KW-0548">Nucleotidyltransferase</keyword>
<dbReference type="InterPro" id="IPR029460">
    <property type="entry name" value="DNAPol_HHH"/>
</dbReference>
<sequence length="1450" mass="163330">MGLNKKEMFTKLLEQIELTPRPEDAHYFENGSISRVEVHQLTKRWEFKLILADILPFPLFIELQQHLDHAFQNIAAISVNIQTTAPEVTNQKLGDYWQWVVAHSGVKSNLTQSLCEGKVPYLQDGRVMLLAENEIIKNFLVNQALGPIEDTYRCLGFPQQNITTLVDESASQAKIAEYKEKKAKTDAELTQKALEAIQKQNLQKEARKGRKELPQVDGTVQLGKKISSDIEPSQMAAITEEERSVVIQGYVFDKEIRVLRSERQLLILKVTDYTSSFVVKKFSRDENDEAMFAALDEGSWIKVRGSVQEDNYMHDLVVNAYDINSVKHESRQDTAPADQKRAELHLHTNMSMMDATNSISSYVKQAADWGQKAIAVTDHGTLQAFPEAHSAGEKNGIKILYGVEANIVDDGTPIAYNCRHVNLKDAVYVVFDTETTGLSARYDKVIELAAVKMQNGNVLDTFEQFIDPGHPLSQTTINLTSITDDMVRGSKSEAEVFAMFKEFCQGTIIVGHNATFDVDFMNTGYARHDLPEITEPWIDTLPFARVLYPEMKRFQLNTLAKKLNINLEHHHRAIYDAEATGFIYFAMLKDAEEKLGVEYHDQLNQHIGENDAYKHEHPFHATILAQTQAGLKNLFKVVSAGMTEYFYRVPRIPRSVLNQYRDGLLVGSACADGEVFTAMMQKGYETAKEKARYYDYLEVQPKPLYSSLLEQELVKDNANLEEIIHNMVQLGHELQLPVAATGDVHYMNKEDAIYRKILVHSQGGANPLNRLRQLPDAHFRTTDEMLNEFAFLGPETAQEIVVQAPAQIVEMCDEISPVKDKLYTPKMPGAEEDIENLTMNKAHELYGAELPQVVDERLKKELKSIIGNGFSVIYLISQKLVYKSNKDGYLVGSRGSVGSSLVATMSGITEVNPLPPHYRCPKCKWNQFFTNGEYGSGFDLPDKDCPECGTTLVKDGQEIPFETFLGFKGNKVPDIDLNFSGDYQPIAHNYTKVLFGEKNVYRAGTIGTVADKTAYGYVKAYERDTEQSIRAAEIDRLAKGATGVKRTTGQHPAGILVVPDYMDIYDFTPIQYPADDVTATWKTTHFDFHSIHDNILKLDILGHDDPTMIRMLQDLSGIEPKTIPTDDPGVMALFSGTEILGVTDEQIQSKTGTLGIPEFGTRFVRGMLEETHPQTFAELLKISGLSHGTDVWLGNAEELIQNKTVTMPEVIGCRDDIMMDLIHMGVESDLAFKIMEHVRKGRGIPDDWQEQMRQADVPEWYIGACLKIKYMFPKAHAAAYVLMALRIAYFKVYLPLIYYAAYFSVRADDFDLVSMVHGKESVKSAMQEINSKGNDASTKEKNLLTVLELANEMLERGFKFKMVDLQRSDAADWLIVDNDTLLAPFSAIPGLGLNAAKQIVAAREEQEFLSKEDLSKRGKVSNTLIEYMTENHVLDDLPDENQLSLFEDLF</sequence>
<dbReference type="Pfam" id="PF01336">
    <property type="entry name" value="tRNA_anti-codon"/>
    <property type="match status" value="1"/>
</dbReference>
<dbReference type="InterPro" id="IPR012337">
    <property type="entry name" value="RNaseH-like_sf"/>
</dbReference>
<dbReference type="InterPro" id="IPR003141">
    <property type="entry name" value="Pol/His_phosphatase_N"/>
</dbReference>
<evidence type="ECO:0000256" key="9">
    <source>
        <dbReference type="ARBA" id="ARBA00022801"/>
    </source>
</evidence>
<dbReference type="InterPro" id="IPR004365">
    <property type="entry name" value="NA-bd_OB_tRNA"/>
</dbReference>
<organism evidence="18 19">
    <name type="scientific">Ligilactobacillus salitolerans</name>
    <dbReference type="NCBI Taxonomy" id="1808352"/>
    <lineage>
        <taxon>Bacteria</taxon>
        <taxon>Bacillati</taxon>
        <taxon>Bacillota</taxon>
        <taxon>Bacilli</taxon>
        <taxon>Lactobacillales</taxon>
        <taxon>Lactobacillaceae</taxon>
        <taxon>Ligilactobacillus</taxon>
    </lineage>
</organism>
<dbReference type="InterPro" id="IPR040982">
    <property type="entry name" value="DNA_pol3_finger"/>
</dbReference>
<dbReference type="SUPFAM" id="SSF50249">
    <property type="entry name" value="Nucleic acid-binding proteins"/>
    <property type="match status" value="1"/>
</dbReference>
<evidence type="ECO:0000256" key="8">
    <source>
        <dbReference type="ARBA" id="ARBA00022722"/>
    </source>
</evidence>
<dbReference type="Pfam" id="PF07733">
    <property type="entry name" value="DNA_pol3_alpha"/>
    <property type="match status" value="2"/>
</dbReference>